<comment type="caution">
    <text evidence="2">The sequence shown here is derived from an EMBL/GenBank/DDBJ whole genome shotgun (WGS) entry which is preliminary data.</text>
</comment>
<organism evidence="2 3">
    <name type="scientific">Candidatus Thiomargarita nelsonii</name>
    <dbReference type="NCBI Taxonomy" id="1003181"/>
    <lineage>
        <taxon>Bacteria</taxon>
        <taxon>Pseudomonadati</taxon>
        <taxon>Pseudomonadota</taxon>
        <taxon>Gammaproteobacteria</taxon>
        <taxon>Thiotrichales</taxon>
        <taxon>Thiotrichaceae</taxon>
        <taxon>Thiomargarita</taxon>
    </lineage>
</organism>
<accession>A0A176S7S7</accession>
<evidence type="ECO:0000256" key="1">
    <source>
        <dbReference type="SAM" id="MobiDB-lite"/>
    </source>
</evidence>
<gene>
    <name evidence="2" type="ORF">THIOM_000255</name>
</gene>
<feature type="non-terminal residue" evidence="2">
    <location>
        <position position="1"/>
    </location>
</feature>
<name>A0A176S7S7_9GAMM</name>
<evidence type="ECO:0000313" key="3">
    <source>
        <dbReference type="Proteomes" id="UP000076962"/>
    </source>
</evidence>
<feature type="region of interest" description="Disordered" evidence="1">
    <location>
        <begin position="1"/>
        <end position="36"/>
    </location>
</feature>
<evidence type="ECO:0000313" key="2">
    <source>
        <dbReference type="EMBL" id="OAD23899.1"/>
    </source>
</evidence>
<dbReference type="AlphaFoldDB" id="A0A176S7S7"/>
<dbReference type="Proteomes" id="UP000076962">
    <property type="component" value="Unassembled WGS sequence"/>
</dbReference>
<keyword evidence="3" id="KW-1185">Reference proteome</keyword>
<protein>
    <submittedName>
        <fullName evidence="2">Uncharacterized protein</fullName>
    </submittedName>
</protein>
<reference evidence="2 3" key="1">
    <citation type="submission" date="2016-05" db="EMBL/GenBank/DDBJ databases">
        <title>Single-cell genome of chain-forming Candidatus Thiomargarita nelsonii and comparison to other large sulfur-oxidizing bacteria.</title>
        <authorList>
            <person name="Winkel M."/>
            <person name="Salman V."/>
            <person name="Woyke T."/>
            <person name="Schulz-Vogt H."/>
            <person name="Richter M."/>
            <person name="Flood B."/>
            <person name="Bailey J."/>
            <person name="Amann R."/>
            <person name="Mussmann M."/>
        </authorList>
    </citation>
    <scope>NUCLEOTIDE SEQUENCE [LARGE SCALE GENOMIC DNA]</scope>
    <source>
        <strain evidence="2 3">THI036</strain>
    </source>
</reference>
<proteinExistence type="predicted"/>
<dbReference type="EMBL" id="LUTY01000108">
    <property type="protein sequence ID" value="OAD23899.1"/>
    <property type="molecule type" value="Genomic_DNA"/>
</dbReference>
<sequence length="59" mass="6814">AALEFALEPDPDESEHAKHRHCDDKLSGAHKANEKRHRGWYQKQYVVKVIGSLFNNGKR</sequence>